<feature type="compositionally biased region" description="Pro residues" evidence="2">
    <location>
        <begin position="39"/>
        <end position="51"/>
    </location>
</feature>
<dbReference type="PANTHER" id="PTHR32268">
    <property type="entry name" value="HOMOSERINE O-ACETYLTRANSFERASE"/>
    <property type="match status" value="1"/>
</dbReference>
<evidence type="ECO:0000256" key="1">
    <source>
        <dbReference type="ARBA" id="ARBA00006886"/>
    </source>
</evidence>
<keyword evidence="5" id="KW-1185">Reference proteome</keyword>
<protein>
    <submittedName>
        <fullName evidence="4">Homoserine O-acetyltransferase</fullName>
    </submittedName>
</protein>
<name>A0ABR5BSH6_9TREE</name>
<gene>
    <name evidence="4" type="ORF">I306_04525</name>
</gene>
<dbReference type="SUPFAM" id="SSF53474">
    <property type="entry name" value="alpha/beta-Hydrolases"/>
    <property type="match status" value="1"/>
</dbReference>
<sequence>MTRPPLPRNLNIPRWKPPKPHLAKYHPPPPRPATDFPHFHPPTSPQLPPRRQPAFNPGGFGLQSQPAPAPAPTSFWDKGKERERQIDEIQKKDDQLRREEEMIEGKSPKEGREEAEACYVPPPATLHYVASHSLPLLYSPSPLPPFTIAYETWGTLNSDASNAILLHTGLSASSHVASRGNDVSPSTSSKPGWWEDFVGPGKSIDTDKFFVICTNVLGGCFGSTGPSSPYPPGEGETRWATRFPLLSIHDMTRAQISLMDHLGINKLYASIGSSMGGMQSLSLAYLAPERVGRIVSISACGRSGLNGVGMRYAQRSVLMADPNWNRGFYYDGVPPHNGMKLARQIATITYRSGPEWEQRFGRQMISEQDAQLDAQGNPGVPRLSPDFLIETYLDHQVSLCSCHFFLHQLTYVFFFNPKGERFCLTYDANSLIYISKAMDLFDMTGQALTALAKRFNDAYPDSAPFPYPDDPISVSCCAPRGAAEAHQHTPEEQERLEKETKKKLARFIPTSKSPHLGDLAQGLQRLKDIPTLVLGVQSDVLFPVEQQRELSDALKLTGNSKVTYYELGGVWGHDTFLLDVQNVGGAIRGFLH</sequence>
<feature type="domain" description="AB hydrolase-1" evidence="3">
    <location>
        <begin position="163"/>
        <end position="366"/>
    </location>
</feature>
<comment type="similarity">
    <text evidence="1">Belongs to the AB hydrolase superfamily. MetX family.</text>
</comment>
<dbReference type="Pfam" id="PF00561">
    <property type="entry name" value="Abhydrolase_1"/>
    <property type="match status" value="1"/>
</dbReference>
<evidence type="ECO:0000313" key="5">
    <source>
        <dbReference type="Proteomes" id="UP000054272"/>
    </source>
</evidence>
<dbReference type="InterPro" id="IPR000073">
    <property type="entry name" value="AB_hydrolase_1"/>
</dbReference>
<feature type="region of interest" description="Disordered" evidence="2">
    <location>
        <begin position="1"/>
        <end position="114"/>
    </location>
</feature>
<feature type="compositionally biased region" description="Basic and acidic residues" evidence="2">
    <location>
        <begin position="77"/>
        <end position="114"/>
    </location>
</feature>
<dbReference type="Proteomes" id="UP000054272">
    <property type="component" value="Unassembled WGS sequence"/>
</dbReference>
<organism evidence="4 5">
    <name type="scientific">Cryptococcus gattii EJB2</name>
    <dbReference type="NCBI Taxonomy" id="1296103"/>
    <lineage>
        <taxon>Eukaryota</taxon>
        <taxon>Fungi</taxon>
        <taxon>Dikarya</taxon>
        <taxon>Basidiomycota</taxon>
        <taxon>Agaricomycotina</taxon>
        <taxon>Tremellomycetes</taxon>
        <taxon>Tremellales</taxon>
        <taxon>Cryptococcaceae</taxon>
        <taxon>Cryptococcus</taxon>
        <taxon>Cryptococcus gattii species complex</taxon>
    </lineage>
</organism>
<dbReference type="Gene3D" id="3.40.50.1820">
    <property type="entry name" value="alpha/beta hydrolase"/>
    <property type="match status" value="1"/>
</dbReference>
<evidence type="ECO:0000256" key="2">
    <source>
        <dbReference type="SAM" id="MobiDB-lite"/>
    </source>
</evidence>
<reference evidence="4 5" key="1">
    <citation type="submission" date="2015-01" db="EMBL/GenBank/DDBJ databases">
        <title>The Genome Sequence of Cryptococcus gattii EJB2.</title>
        <authorList>
            <consortium name="The Broad Institute Genomics Platform"/>
            <person name="Cuomo C."/>
            <person name="Litvintseva A."/>
            <person name="Chen Y."/>
            <person name="Heitman J."/>
            <person name="Sun S."/>
            <person name="Springer D."/>
            <person name="Dromer F."/>
            <person name="Young S."/>
            <person name="Zeng Q."/>
            <person name="Gargeya S."/>
            <person name="Abouelleil A."/>
            <person name="Alvarado L."/>
            <person name="Chapman S.B."/>
            <person name="Gainer-Dewar J."/>
            <person name="Goldberg J."/>
            <person name="Griggs A."/>
            <person name="Gujja S."/>
            <person name="Hansen M."/>
            <person name="Howarth C."/>
            <person name="Imamovic A."/>
            <person name="Larimer J."/>
            <person name="Murphy C."/>
            <person name="Naylor J."/>
            <person name="Pearson M."/>
            <person name="Priest M."/>
            <person name="Roberts A."/>
            <person name="Saif S."/>
            <person name="Shea T."/>
            <person name="Sykes S."/>
            <person name="Wortman J."/>
            <person name="Nusbaum C."/>
            <person name="Birren B."/>
        </authorList>
    </citation>
    <scope>NUCLEOTIDE SEQUENCE [LARGE SCALE GENOMIC DNA]</scope>
    <source>
        <strain evidence="4 5">EJB2</strain>
    </source>
</reference>
<evidence type="ECO:0000259" key="3">
    <source>
        <dbReference type="Pfam" id="PF00561"/>
    </source>
</evidence>
<evidence type="ECO:0000313" key="4">
    <source>
        <dbReference type="EMBL" id="KIR78597.1"/>
    </source>
</evidence>
<dbReference type="EMBL" id="KN848711">
    <property type="protein sequence ID" value="KIR78597.1"/>
    <property type="molecule type" value="Genomic_DNA"/>
</dbReference>
<dbReference type="InterPro" id="IPR029058">
    <property type="entry name" value="AB_hydrolase_fold"/>
</dbReference>
<dbReference type="PANTHER" id="PTHR32268:SF16">
    <property type="entry name" value="SERINE O-SUCCINYLTRANSFERASE"/>
    <property type="match status" value="1"/>
</dbReference>
<dbReference type="InterPro" id="IPR008220">
    <property type="entry name" value="HAT_MetX-like"/>
</dbReference>
<dbReference type="HAMAP" id="MF_00296">
    <property type="entry name" value="MetX_acyltransf"/>
    <property type="match status" value="1"/>
</dbReference>
<proteinExistence type="inferred from homology"/>
<accession>A0ABR5BSH6</accession>